<dbReference type="PANTHER" id="PTHR38116">
    <property type="entry name" value="CHROMOSOME 7, WHOLE GENOME SHOTGUN SEQUENCE"/>
    <property type="match status" value="1"/>
</dbReference>
<evidence type="ECO:0000256" key="1">
    <source>
        <dbReference type="SAM" id="Coils"/>
    </source>
</evidence>
<dbReference type="PANTHER" id="PTHR38116:SF9">
    <property type="entry name" value="BZIP DOMAIN-CONTAINING PROTEIN"/>
    <property type="match status" value="1"/>
</dbReference>
<feature type="region of interest" description="Disordered" evidence="2">
    <location>
        <begin position="294"/>
        <end position="345"/>
    </location>
</feature>
<feature type="compositionally biased region" description="Basic and acidic residues" evidence="2">
    <location>
        <begin position="245"/>
        <end position="255"/>
    </location>
</feature>
<feature type="coiled-coil region" evidence="1">
    <location>
        <begin position="54"/>
        <end position="81"/>
    </location>
</feature>
<dbReference type="EMBL" id="JAQQWL010000004">
    <property type="protein sequence ID" value="KAK8076535.1"/>
    <property type="molecule type" value="Genomic_DNA"/>
</dbReference>
<name>A0ABR1W260_9PEZI</name>
<keyword evidence="4" id="KW-1185">Reference proteome</keyword>
<comment type="caution">
    <text evidence="3">The sequence shown here is derived from an EMBL/GenBank/DDBJ whole genome shotgun (WGS) entry which is preliminary data.</text>
</comment>
<evidence type="ECO:0000256" key="2">
    <source>
        <dbReference type="SAM" id="MobiDB-lite"/>
    </source>
</evidence>
<sequence>MNRQYDKDKIEPYRRGKCGRPLNPAYLELMKEDEDWRQLKDASERKKVQNRLAQRAYRRNLRNRNKEVETLEEQLMRFQEVDRQSANTIERNGGSKSKRKASSKVNSRGSTKSNSSRLGSKEDRAQSMAPSDATLSCEWVTNSYEDVGGRSTFPLGEGNNYNPRFFDSYQDSDDSISSASGSSPGHHPIQSGAIDMGIQIIYDNHTKLSPLPPAHDNMHYERGCSRSGEDLEQPMPPFHHDFDHESSATNHEHLEPIPQKAPPRYATPIELRRPVGLGGDEEDDSSCFGYNTASMTEPGGRPPWPPYHLQSWTVPPQPPGTIPVPPMPANSPPGQAWKPAPSRRY</sequence>
<protein>
    <recommendedName>
        <fullName evidence="5">BZIP domain-containing protein</fullName>
    </recommendedName>
</protein>
<evidence type="ECO:0000313" key="4">
    <source>
        <dbReference type="Proteomes" id="UP001480595"/>
    </source>
</evidence>
<keyword evidence="1" id="KW-0175">Coiled coil</keyword>
<organism evidence="3 4">
    <name type="scientific">Apiospora phragmitis</name>
    <dbReference type="NCBI Taxonomy" id="2905665"/>
    <lineage>
        <taxon>Eukaryota</taxon>
        <taxon>Fungi</taxon>
        <taxon>Dikarya</taxon>
        <taxon>Ascomycota</taxon>
        <taxon>Pezizomycotina</taxon>
        <taxon>Sordariomycetes</taxon>
        <taxon>Xylariomycetidae</taxon>
        <taxon>Amphisphaeriales</taxon>
        <taxon>Apiosporaceae</taxon>
        <taxon>Apiospora</taxon>
    </lineage>
</organism>
<dbReference type="RefSeq" id="XP_066719494.1">
    <property type="nucleotide sequence ID" value="XM_066855216.1"/>
</dbReference>
<feature type="compositionally biased region" description="Polar residues" evidence="2">
    <location>
        <begin position="105"/>
        <end position="118"/>
    </location>
</feature>
<evidence type="ECO:0008006" key="5">
    <source>
        <dbReference type="Google" id="ProtNLM"/>
    </source>
</evidence>
<feature type="region of interest" description="Disordered" evidence="2">
    <location>
        <begin position="245"/>
        <end position="264"/>
    </location>
</feature>
<feature type="compositionally biased region" description="Basic and acidic residues" evidence="2">
    <location>
        <begin position="1"/>
        <end position="14"/>
    </location>
</feature>
<dbReference type="CDD" id="cd14688">
    <property type="entry name" value="bZIP_YAP"/>
    <property type="match status" value="1"/>
</dbReference>
<gene>
    <name evidence="3" type="ORF">PG994_003807</name>
</gene>
<evidence type="ECO:0000313" key="3">
    <source>
        <dbReference type="EMBL" id="KAK8076535.1"/>
    </source>
</evidence>
<feature type="region of interest" description="Disordered" evidence="2">
    <location>
        <begin position="82"/>
        <end position="132"/>
    </location>
</feature>
<accession>A0ABR1W260</accession>
<proteinExistence type="predicted"/>
<reference evidence="3 4" key="1">
    <citation type="submission" date="2023-01" db="EMBL/GenBank/DDBJ databases">
        <title>Analysis of 21 Apiospora genomes using comparative genomics revels a genus with tremendous synthesis potential of carbohydrate active enzymes and secondary metabolites.</title>
        <authorList>
            <person name="Sorensen T."/>
        </authorList>
    </citation>
    <scope>NUCLEOTIDE SEQUENCE [LARGE SCALE GENOMIC DNA]</scope>
    <source>
        <strain evidence="3 4">CBS 135458</strain>
    </source>
</reference>
<feature type="region of interest" description="Disordered" evidence="2">
    <location>
        <begin position="1"/>
        <end position="21"/>
    </location>
</feature>
<dbReference type="GeneID" id="92088279"/>
<feature type="region of interest" description="Disordered" evidence="2">
    <location>
        <begin position="164"/>
        <end position="191"/>
    </location>
</feature>
<dbReference type="Proteomes" id="UP001480595">
    <property type="component" value="Unassembled WGS sequence"/>
</dbReference>
<feature type="compositionally biased region" description="Pro residues" evidence="2">
    <location>
        <begin position="315"/>
        <end position="331"/>
    </location>
</feature>